<evidence type="ECO:0000313" key="2">
    <source>
        <dbReference type="EMBL" id="MST81209.1"/>
    </source>
</evidence>
<dbReference type="Pfam" id="PF12822">
    <property type="entry name" value="ECF_trnsprt"/>
    <property type="match status" value="1"/>
</dbReference>
<organism evidence="2 3">
    <name type="scientific">Bilifractor porci</name>
    <dbReference type="NCBI Taxonomy" id="2606636"/>
    <lineage>
        <taxon>Bacteria</taxon>
        <taxon>Bacillati</taxon>
        <taxon>Bacillota</taxon>
        <taxon>Clostridia</taxon>
        <taxon>Lachnospirales</taxon>
        <taxon>Lachnospiraceae</taxon>
        <taxon>Bilifractor</taxon>
    </lineage>
</organism>
<protein>
    <submittedName>
        <fullName evidence="2">ECF transporter S component</fullName>
    </submittedName>
</protein>
<keyword evidence="3" id="KW-1185">Reference proteome</keyword>
<dbReference type="Gene3D" id="1.10.1760.20">
    <property type="match status" value="1"/>
</dbReference>
<feature type="transmembrane region" description="Helical" evidence="1">
    <location>
        <begin position="134"/>
        <end position="161"/>
    </location>
</feature>
<feature type="transmembrane region" description="Helical" evidence="1">
    <location>
        <begin position="104"/>
        <end position="127"/>
    </location>
</feature>
<dbReference type="InterPro" id="IPR024529">
    <property type="entry name" value="ECF_trnsprt_substrate-spec"/>
</dbReference>
<dbReference type="Proteomes" id="UP000466864">
    <property type="component" value="Unassembled WGS sequence"/>
</dbReference>
<evidence type="ECO:0000313" key="3">
    <source>
        <dbReference type="Proteomes" id="UP000466864"/>
    </source>
</evidence>
<dbReference type="EMBL" id="VUMV01000001">
    <property type="protein sequence ID" value="MST81209.1"/>
    <property type="molecule type" value="Genomic_DNA"/>
</dbReference>
<gene>
    <name evidence="2" type="ORF">FYJ60_02565</name>
</gene>
<reference evidence="2 3" key="1">
    <citation type="submission" date="2019-08" db="EMBL/GenBank/DDBJ databases">
        <title>In-depth cultivation of the pig gut microbiome towards novel bacterial diversity and tailored functional studies.</title>
        <authorList>
            <person name="Wylensek D."/>
            <person name="Hitch T.C.A."/>
            <person name="Clavel T."/>
        </authorList>
    </citation>
    <scope>NUCLEOTIDE SEQUENCE [LARGE SCALE GENOMIC DNA]</scope>
    <source>
        <strain evidence="2 3">Oil+RF-744-WCA-WT-13</strain>
    </source>
</reference>
<keyword evidence="1" id="KW-1133">Transmembrane helix</keyword>
<keyword evidence="1" id="KW-0472">Membrane</keyword>
<evidence type="ECO:0000256" key="1">
    <source>
        <dbReference type="SAM" id="Phobius"/>
    </source>
</evidence>
<sequence>MVQASVFLALGLVLPFAAGQIPQVGKMLLPMHIPVLLCGMVCGSGYGLIVGLICPLLRSVLFGMPALFPNAVAMAFELGTYGFVSGFLYSRSRWQCVAAVEKCLIAAMLAGRAVWGMVMFALMAAVGSEFSLSLFLAGAFGNAVPGIILQLILIPVCMLALHKAGLVPFRHTGTAKTKCS</sequence>
<proteinExistence type="predicted"/>
<comment type="caution">
    <text evidence="2">The sequence shown here is derived from an EMBL/GenBank/DDBJ whole genome shotgun (WGS) entry which is preliminary data.</text>
</comment>
<dbReference type="AlphaFoldDB" id="A0A7X2P6P4"/>
<name>A0A7X2P6P4_9FIRM</name>
<feature type="transmembrane region" description="Helical" evidence="1">
    <location>
        <begin position="29"/>
        <end position="54"/>
    </location>
</feature>
<accession>A0A7X2P6P4</accession>
<feature type="transmembrane region" description="Helical" evidence="1">
    <location>
        <begin position="66"/>
        <end position="84"/>
    </location>
</feature>
<dbReference type="GO" id="GO:0022857">
    <property type="term" value="F:transmembrane transporter activity"/>
    <property type="evidence" value="ECO:0007669"/>
    <property type="project" value="InterPro"/>
</dbReference>
<keyword evidence="1" id="KW-0812">Transmembrane</keyword>